<reference evidence="1" key="1">
    <citation type="journal article" date="2014" name="Front. Microbiol.">
        <title>High frequency of phylogenetically diverse reductive dehalogenase-homologous genes in deep subseafloor sedimentary metagenomes.</title>
        <authorList>
            <person name="Kawai M."/>
            <person name="Futagami T."/>
            <person name="Toyoda A."/>
            <person name="Takaki Y."/>
            <person name="Nishi S."/>
            <person name="Hori S."/>
            <person name="Arai W."/>
            <person name="Tsubouchi T."/>
            <person name="Morono Y."/>
            <person name="Uchiyama I."/>
            <person name="Ito T."/>
            <person name="Fujiyama A."/>
            <person name="Inagaki F."/>
            <person name="Takami H."/>
        </authorList>
    </citation>
    <scope>NUCLEOTIDE SEQUENCE</scope>
    <source>
        <strain evidence="1">Expedition CK06-06</strain>
    </source>
</reference>
<feature type="non-terminal residue" evidence="1">
    <location>
        <position position="97"/>
    </location>
</feature>
<evidence type="ECO:0000313" key="1">
    <source>
        <dbReference type="EMBL" id="GAH45699.1"/>
    </source>
</evidence>
<sequence>MTIKVPSVIAIAVVALCVPAPGQAPDTQPATEAEIGNLVDQLDADDYPTRQAAQEKLLKIGYPAADALNRMLRKPPSEEARQRGQLILGRIDVPSYG</sequence>
<name>X1GVP8_9ZZZZ</name>
<gene>
    <name evidence="1" type="ORF">S03H2_17213</name>
</gene>
<comment type="caution">
    <text evidence="1">The sequence shown here is derived from an EMBL/GenBank/DDBJ whole genome shotgun (WGS) entry which is preliminary data.</text>
</comment>
<organism evidence="1">
    <name type="scientific">marine sediment metagenome</name>
    <dbReference type="NCBI Taxonomy" id="412755"/>
    <lineage>
        <taxon>unclassified sequences</taxon>
        <taxon>metagenomes</taxon>
        <taxon>ecological metagenomes</taxon>
    </lineage>
</organism>
<protein>
    <submittedName>
        <fullName evidence="1">Uncharacterized protein</fullName>
    </submittedName>
</protein>
<dbReference type="AlphaFoldDB" id="X1GVP8"/>
<dbReference type="EMBL" id="BARU01008855">
    <property type="protein sequence ID" value="GAH45699.1"/>
    <property type="molecule type" value="Genomic_DNA"/>
</dbReference>
<accession>X1GVP8</accession>
<proteinExistence type="predicted"/>